<sequence length="205" mass="23857">MNSSFHNVESRPDITAPVWTNADAWALMNDEWRVRSREGNRCFPLPEWKQRFLFELFLAVRTILRDIFGFYIPFPGTGAVLGFPGDVYSLLDRILFQVARSQDPWRKEAWLFSFTLLLTSVAGWAKVPEAEIEMSLGWMLEYGRNHLYSLPRPSSEGTELLSTPLFRTVLKEETDARYAEFLRWRSVLSPRDILIISHMTQLPLV</sequence>
<accession>A0A8K0NJW3</accession>
<organism evidence="1 2">
    <name type="scientific">Filobasidium floriforme</name>
    <dbReference type="NCBI Taxonomy" id="5210"/>
    <lineage>
        <taxon>Eukaryota</taxon>
        <taxon>Fungi</taxon>
        <taxon>Dikarya</taxon>
        <taxon>Basidiomycota</taxon>
        <taxon>Agaricomycotina</taxon>
        <taxon>Tremellomycetes</taxon>
        <taxon>Filobasidiales</taxon>
        <taxon>Filobasidiaceae</taxon>
        <taxon>Filobasidium</taxon>
    </lineage>
</organism>
<dbReference type="EMBL" id="JABELV010000602">
    <property type="protein sequence ID" value="KAG7527153.1"/>
    <property type="molecule type" value="Genomic_DNA"/>
</dbReference>
<name>A0A8K0NJW3_9TREE</name>
<gene>
    <name evidence="1" type="ORF">FFLO_07219</name>
</gene>
<dbReference type="Proteomes" id="UP000812966">
    <property type="component" value="Unassembled WGS sequence"/>
</dbReference>
<dbReference type="AlphaFoldDB" id="A0A8K0NJW3"/>
<comment type="caution">
    <text evidence="1">The sequence shown here is derived from an EMBL/GenBank/DDBJ whole genome shotgun (WGS) entry which is preliminary data.</text>
</comment>
<proteinExistence type="predicted"/>
<keyword evidence="2" id="KW-1185">Reference proteome</keyword>
<evidence type="ECO:0000313" key="1">
    <source>
        <dbReference type="EMBL" id="KAG7527153.1"/>
    </source>
</evidence>
<protein>
    <submittedName>
        <fullName evidence="1">Uncharacterized protein</fullName>
    </submittedName>
</protein>
<reference evidence="1" key="1">
    <citation type="submission" date="2020-04" db="EMBL/GenBank/DDBJ databases">
        <title>Analysis of mating type loci in Filobasidium floriforme.</title>
        <authorList>
            <person name="Nowrousian M."/>
        </authorList>
    </citation>
    <scope>NUCLEOTIDE SEQUENCE</scope>
    <source>
        <strain evidence="1">CBS 6242</strain>
    </source>
</reference>
<evidence type="ECO:0000313" key="2">
    <source>
        <dbReference type="Proteomes" id="UP000812966"/>
    </source>
</evidence>